<name>A0A0K0XWW7_9GAMM</name>
<gene>
    <name evidence="2" type="ORF">WM2015_1806</name>
</gene>
<dbReference type="PANTHER" id="PTHR38037:SF2">
    <property type="entry name" value="ATP-DEPENDENT ZINC PROTEASE DOMAIN-CONTAINING PROTEIN-RELATED"/>
    <property type="match status" value="1"/>
</dbReference>
<reference evidence="3" key="1">
    <citation type="submission" date="2015-07" db="EMBL/GenBank/DDBJ databases">
        <authorList>
            <person name="Kim K.M."/>
        </authorList>
    </citation>
    <scope>NUCLEOTIDE SEQUENCE [LARGE SCALE GENOMIC DNA]</scope>
    <source>
        <strain evidence="3">KCTC 42284</strain>
    </source>
</reference>
<dbReference type="EMBL" id="CP012154">
    <property type="protein sequence ID" value="AKS42173.1"/>
    <property type="molecule type" value="Genomic_DNA"/>
</dbReference>
<feature type="domain" description="Retropepsin-like aspartic endopeptidase" evidence="1">
    <location>
        <begin position="10"/>
        <end position="146"/>
    </location>
</feature>
<dbReference type="AlphaFoldDB" id="A0A0K0XWW7"/>
<accession>A0A0K0XWW7</accession>
<dbReference type="RefSeq" id="WP_049725755.1">
    <property type="nucleotide sequence ID" value="NZ_CP012154.1"/>
</dbReference>
<proteinExistence type="predicted"/>
<dbReference type="PANTHER" id="PTHR38037">
    <property type="entry name" value="ZN_PROTEASE DOMAIN-CONTAINING PROTEIN"/>
    <property type="match status" value="1"/>
</dbReference>
<evidence type="ECO:0000313" key="2">
    <source>
        <dbReference type="EMBL" id="AKS42173.1"/>
    </source>
</evidence>
<evidence type="ECO:0000259" key="1">
    <source>
        <dbReference type="Pfam" id="PF05618"/>
    </source>
</evidence>
<protein>
    <submittedName>
        <fullName evidence="2">Ribosomal protein S6 modification protein</fullName>
    </submittedName>
</protein>
<dbReference type="Gene3D" id="2.40.70.10">
    <property type="entry name" value="Acid Proteases"/>
    <property type="match status" value="1"/>
</dbReference>
<dbReference type="InterPro" id="IPR021109">
    <property type="entry name" value="Peptidase_aspartic_dom_sf"/>
</dbReference>
<dbReference type="PATRIC" id="fig|1579979.3.peg.1848"/>
<dbReference type="Pfam" id="PF05618">
    <property type="entry name" value="Zn_protease"/>
    <property type="match status" value="1"/>
</dbReference>
<dbReference type="Proteomes" id="UP000066624">
    <property type="component" value="Chromosome"/>
</dbReference>
<sequence length="150" mass="17103">MSTHLAPNMIIGACEWVALPELGIPRLRARVDTGAKSCSLHASDILPFERDGKSWVRFRVHLGYPEPVRDQDCECLLAGVRTVRSTSGESEQRYTIRTPIIIGHSRWSVDITLSNRERMRYRMLLGRTAMENHALVYPARTFLQGQPRLD</sequence>
<dbReference type="InterPro" id="IPR008503">
    <property type="entry name" value="Asp_endopeptidase"/>
</dbReference>
<dbReference type="SUPFAM" id="SSF50630">
    <property type="entry name" value="Acid proteases"/>
    <property type="match status" value="1"/>
</dbReference>
<dbReference type="STRING" id="1579979.WM2015_1806"/>
<dbReference type="KEGG" id="wma:WM2015_1806"/>
<evidence type="ECO:0000313" key="3">
    <source>
        <dbReference type="Proteomes" id="UP000066624"/>
    </source>
</evidence>
<keyword evidence="3" id="KW-1185">Reference proteome</keyword>
<organism evidence="2 3">
    <name type="scientific">Wenzhouxiangella marina</name>
    <dbReference type="NCBI Taxonomy" id="1579979"/>
    <lineage>
        <taxon>Bacteria</taxon>
        <taxon>Pseudomonadati</taxon>
        <taxon>Pseudomonadota</taxon>
        <taxon>Gammaproteobacteria</taxon>
        <taxon>Chromatiales</taxon>
        <taxon>Wenzhouxiangellaceae</taxon>
        <taxon>Wenzhouxiangella</taxon>
    </lineage>
</organism>